<name>A0ABQ3AUQ7_9GAMM</name>
<dbReference type="InterPro" id="IPR029787">
    <property type="entry name" value="Nucleotide_cyclase"/>
</dbReference>
<dbReference type="NCBIfam" id="TIGR00254">
    <property type="entry name" value="GGDEF"/>
    <property type="match status" value="1"/>
</dbReference>
<evidence type="ECO:0008006" key="8">
    <source>
        <dbReference type="Google" id="ProtNLM"/>
    </source>
</evidence>
<evidence type="ECO:0000259" key="2">
    <source>
        <dbReference type="PROSITE" id="PS50112"/>
    </source>
</evidence>
<evidence type="ECO:0000313" key="7">
    <source>
        <dbReference type="Proteomes" id="UP000601597"/>
    </source>
</evidence>
<dbReference type="SUPFAM" id="SSF54631">
    <property type="entry name" value="CBS-domain pair"/>
    <property type="match status" value="2"/>
</dbReference>
<proteinExistence type="predicted"/>
<dbReference type="PANTHER" id="PTHR46663">
    <property type="entry name" value="DIGUANYLATE CYCLASE DGCT-RELATED"/>
    <property type="match status" value="1"/>
</dbReference>
<dbReference type="InterPro" id="IPR035965">
    <property type="entry name" value="PAS-like_dom_sf"/>
</dbReference>
<dbReference type="InterPro" id="IPR000160">
    <property type="entry name" value="GGDEF_dom"/>
</dbReference>
<dbReference type="Pfam" id="PF00990">
    <property type="entry name" value="GGDEF"/>
    <property type="match status" value="1"/>
</dbReference>
<feature type="domain" description="CBS" evidence="5">
    <location>
        <begin position="11"/>
        <end position="68"/>
    </location>
</feature>
<dbReference type="InterPro" id="IPR001610">
    <property type="entry name" value="PAC"/>
</dbReference>
<dbReference type="SUPFAM" id="SSF55785">
    <property type="entry name" value="PYP-like sensor domain (PAS domain)"/>
    <property type="match status" value="1"/>
</dbReference>
<dbReference type="InterPro" id="IPR000014">
    <property type="entry name" value="PAS"/>
</dbReference>
<dbReference type="PANTHER" id="PTHR46663:SF3">
    <property type="entry name" value="SLL0267 PROTEIN"/>
    <property type="match status" value="1"/>
</dbReference>
<dbReference type="InterPro" id="IPR046342">
    <property type="entry name" value="CBS_dom_sf"/>
</dbReference>
<dbReference type="PROSITE" id="PS51371">
    <property type="entry name" value="CBS"/>
    <property type="match status" value="4"/>
</dbReference>
<feature type="domain" description="CBS" evidence="5">
    <location>
        <begin position="203"/>
        <end position="261"/>
    </location>
</feature>
<dbReference type="Pfam" id="PF00571">
    <property type="entry name" value="CBS"/>
    <property type="match status" value="4"/>
</dbReference>
<evidence type="ECO:0000313" key="6">
    <source>
        <dbReference type="EMBL" id="GGY64684.1"/>
    </source>
</evidence>
<keyword evidence="1" id="KW-0129">CBS domain</keyword>
<feature type="domain" description="GGDEF" evidence="4">
    <location>
        <begin position="435"/>
        <end position="568"/>
    </location>
</feature>
<dbReference type="Gene3D" id="3.10.580.10">
    <property type="entry name" value="CBS-domain"/>
    <property type="match status" value="2"/>
</dbReference>
<dbReference type="SMART" id="SM00091">
    <property type="entry name" value="PAS"/>
    <property type="match status" value="1"/>
</dbReference>
<dbReference type="CDD" id="cd00130">
    <property type="entry name" value="PAS"/>
    <property type="match status" value="1"/>
</dbReference>
<accession>A0ABQ3AUQ7</accession>
<dbReference type="CDD" id="cd09833">
    <property type="entry name" value="CBS_pair_GGDEF_PAS_repeat1"/>
    <property type="match status" value="1"/>
</dbReference>
<feature type="domain" description="CBS" evidence="5">
    <location>
        <begin position="76"/>
        <end position="134"/>
    </location>
</feature>
<dbReference type="Pfam" id="PF13426">
    <property type="entry name" value="PAS_9"/>
    <property type="match status" value="1"/>
</dbReference>
<evidence type="ECO:0000256" key="1">
    <source>
        <dbReference type="PROSITE-ProRule" id="PRU00703"/>
    </source>
</evidence>
<evidence type="ECO:0000259" key="3">
    <source>
        <dbReference type="PROSITE" id="PS50113"/>
    </source>
</evidence>
<dbReference type="Proteomes" id="UP000601597">
    <property type="component" value="Unassembled WGS sequence"/>
</dbReference>
<evidence type="ECO:0000259" key="4">
    <source>
        <dbReference type="PROSITE" id="PS50887"/>
    </source>
</evidence>
<dbReference type="PROSITE" id="PS50113">
    <property type="entry name" value="PAC"/>
    <property type="match status" value="1"/>
</dbReference>
<dbReference type="InterPro" id="IPR000644">
    <property type="entry name" value="CBS_dom"/>
</dbReference>
<dbReference type="RefSeq" id="WP_189573531.1">
    <property type="nucleotide sequence ID" value="NZ_BMXV01000002.1"/>
</dbReference>
<keyword evidence="7" id="KW-1185">Reference proteome</keyword>
<feature type="domain" description="PAC" evidence="3">
    <location>
        <begin position="351"/>
        <end position="403"/>
    </location>
</feature>
<dbReference type="InterPro" id="IPR052163">
    <property type="entry name" value="DGC-Regulatory_Protein"/>
</dbReference>
<dbReference type="Gene3D" id="3.30.70.270">
    <property type="match status" value="1"/>
</dbReference>
<dbReference type="NCBIfam" id="TIGR00229">
    <property type="entry name" value="sensory_box"/>
    <property type="match status" value="1"/>
</dbReference>
<feature type="domain" description="CBS" evidence="5">
    <location>
        <begin position="141"/>
        <end position="197"/>
    </location>
</feature>
<comment type="caution">
    <text evidence="6">The sequence shown here is derived from an EMBL/GenBank/DDBJ whole genome shotgun (WGS) entry which is preliminary data.</text>
</comment>
<feature type="domain" description="PAS" evidence="2">
    <location>
        <begin position="278"/>
        <end position="324"/>
    </location>
</feature>
<dbReference type="SMART" id="SM00086">
    <property type="entry name" value="PAC"/>
    <property type="match status" value="1"/>
</dbReference>
<dbReference type="SUPFAM" id="SSF55073">
    <property type="entry name" value="Nucleotide cyclase"/>
    <property type="match status" value="1"/>
</dbReference>
<dbReference type="CDD" id="cd01949">
    <property type="entry name" value="GGDEF"/>
    <property type="match status" value="1"/>
</dbReference>
<reference evidence="7" key="1">
    <citation type="journal article" date="2019" name="Int. J. Syst. Evol. Microbiol.">
        <title>The Global Catalogue of Microorganisms (GCM) 10K type strain sequencing project: providing services to taxonomists for standard genome sequencing and annotation.</title>
        <authorList>
            <consortium name="The Broad Institute Genomics Platform"/>
            <consortium name="The Broad Institute Genome Sequencing Center for Infectious Disease"/>
            <person name="Wu L."/>
            <person name="Ma J."/>
        </authorList>
    </citation>
    <scope>NUCLEOTIDE SEQUENCE [LARGE SCALE GENOMIC DNA]</scope>
    <source>
        <strain evidence="7">KCTC 22280</strain>
    </source>
</reference>
<evidence type="ECO:0000259" key="5">
    <source>
        <dbReference type="PROSITE" id="PS51371"/>
    </source>
</evidence>
<dbReference type="PROSITE" id="PS50112">
    <property type="entry name" value="PAS"/>
    <property type="match status" value="1"/>
</dbReference>
<dbReference type="EMBL" id="BMXV01000002">
    <property type="protein sequence ID" value="GGY64684.1"/>
    <property type="molecule type" value="Genomic_DNA"/>
</dbReference>
<dbReference type="InterPro" id="IPR043128">
    <property type="entry name" value="Rev_trsase/Diguanyl_cyclase"/>
</dbReference>
<dbReference type="SMART" id="SM00267">
    <property type="entry name" value="GGDEF"/>
    <property type="match status" value="1"/>
</dbReference>
<dbReference type="PROSITE" id="PS50887">
    <property type="entry name" value="GGDEF"/>
    <property type="match status" value="1"/>
</dbReference>
<sequence>MANHLPIESIMRSGKPVHCSPETPLREAARRMSEHACSSIVIMADGQPVGIWTEHDALLVNFADPDSMQLPIARSMSTPVATLTPGTSIAEAAMRFRRENLRHFLVQDDQHQIIGILTQSDIAMNQGLEPYLRLREVHSALRQSPLMLEGQLKLSEAARRMHRTHHDAALILCDQSGAGVLTERDILRFISNYPGDTPVSSLASRPLLTVGQDEPLIRARDLLLDNRIRHLGVTDDEGNLTGLLGFADLIAGAEHMYLEDLREALEQRDKALAQSRQHLQLAERVIDASLEGILITDPQMRIQFVNPAFTQLTGYQPEEVIGRSPAILSSGRHDTAFYRAMWETLERTGCWRGEIWNRRKTGELFLELLTITAIRDDDGQVSHYAGLFTDITQNRQNEEHIRQLAYYDALTGLPNRRLLEDRLEHAIRHAHRKQQMLAVMFIDLDHFKQVNDTHGHAVGDLLLTELSRRLKSCLREDDTLARLGGDEFIVLLPELESVDHARRVASRLIEVNARPYRHGDALLPVGSSIGISLYPLDGEEVEPLMQAADEAMYRAKAAGRNRFRLTGPEPEQTEVESG</sequence>
<dbReference type="Gene3D" id="3.30.450.20">
    <property type="entry name" value="PAS domain"/>
    <property type="match status" value="1"/>
</dbReference>
<gene>
    <name evidence="6" type="ORF">GCM10007071_09210</name>
</gene>
<organism evidence="6 7">
    <name type="scientific">Marinobacter zhanjiangensis</name>
    <dbReference type="NCBI Taxonomy" id="578215"/>
    <lineage>
        <taxon>Bacteria</taxon>
        <taxon>Pseudomonadati</taxon>
        <taxon>Pseudomonadota</taxon>
        <taxon>Gammaproteobacteria</taxon>
        <taxon>Pseudomonadales</taxon>
        <taxon>Marinobacteraceae</taxon>
        <taxon>Marinobacter</taxon>
    </lineage>
</organism>
<dbReference type="SMART" id="SM00116">
    <property type="entry name" value="CBS"/>
    <property type="match status" value="4"/>
</dbReference>
<protein>
    <recommendedName>
        <fullName evidence="8">PAS domain S-box-containing protein/diguanylate cyclase (GGDEF) domain-containing protein</fullName>
    </recommendedName>
</protein>
<dbReference type="InterPro" id="IPR000700">
    <property type="entry name" value="PAS-assoc_C"/>
</dbReference>